<dbReference type="PROSITE" id="PS51318">
    <property type="entry name" value="TAT"/>
    <property type="match status" value="1"/>
</dbReference>
<dbReference type="EMBL" id="JAGEOJ010000042">
    <property type="protein sequence ID" value="MBO2455774.1"/>
    <property type="molecule type" value="Genomic_DNA"/>
</dbReference>
<dbReference type="RefSeq" id="WP_208264016.1">
    <property type="nucleotide sequence ID" value="NZ_JAGEOJ010000042.1"/>
</dbReference>
<evidence type="ECO:0000313" key="2">
    <source>
        <dbReference type="EMBL" id="MBO2455774.1"/>
    </source>
</evidence>
<keyword evidence="3" id="KW-1185">Reference proteome</keyword>
<dbReference type="Proteomes" id="UP000669179">
    <property type="component" value="Unassembled WGS sequence"/>
</dbReference>
<gene>
    <name evidence="2" type="ORF">J4573_52470</name>
</gene>
<sequence>MSNTDKSNTDKNPDGDNRGENAGPHADRRRFLAGAAAAGAAGAAAVAGGGLTPTPAMAAAPGGSGLLAPTGFTWAGAIPGNPYVKYYPELANRPYIPGYGFAELPMPTEPGAFLSEALKRIFGVFQRCLCITPEAVLNFATLGAANLQSDKQRETIRMEGGVGVGIGGGQDNLIQQVFNVILHPGEHISMGIAELVGKITVDHDGNRKVEPSFILPIDTEQIIGQFIRIVNPLNWPTIIGNFVKNPLSIFEELLAFFFPVRQRMNFNVKVKCEKFPDVELINKATIQVDSGHLSSFPPKNAPYRTPGPVEFVDAKHPNSQPLVVIEKWQPTVDHRKNLPPQVLDPSKAVYPETVDVDLPCAEDRRR</sequence>
<feature type="compositionally biased region" description="Basic and acidic residues" evidence="1">
    <location>
        <begin position="7"/>
        <end position="29"/>
    </location>
</feature>
<evidence type="ECO:0000313" key="3">
    <source>
        <dbReference type="Proteomes" id="UP000669179"/>
    </source>
</evidence>
<comment type="caution">
    <text evidence="2">The sequence shown here is derived from an EMBL/GenBank/DDBJ whole genome shotgun (WGS) entry which is preliminary data.</text>
</comment>
<evidence type="ECO:0000256" key="1">
    <source>
        <dbReference type="SAM" id="MobiDB-lite"/>
    </source>
</evidence>
<dbReference type="InterPro" id="IPR006311">
    <property type="entry name" value="TAT_signal"/>
</dbReference>
<proteinExistence type="predicted"/>
<dbReference type="AlphaFoldDB" id="A0A939PT54"/>
<accession>A0A939PT54</accession>
<feature type="region of interest" description="Disordered" evidence="1">
    <location>
        <begin position="1"/>
        <end position="29"/>
    </location>
</feature>
<reference evidence="2" key="1">
    <citation type="submission" date="2021-03" db="EMBL/GenBank/DDBJ databases">
        <authorList>
            <person name="Kanchanasin P."/>
            <person name="Saeng-In P."/>
            <person name="Phongsopitanun W."/>
            <person name="Yuki M."/>
            <person name="Kudo T."/>
            <person name="Ohkuma M."/>
            <person name="Tanasupawat S."/>
        </authorList>
    </citation>
    <scope>NUCLEOTIDE SEQUENCE</scope>
    <source>
        <strain evidence="2">GKU 128</strain>
    </source>
</reference>
<protein>
    <submittedName>
        <fullName evidence="2">Uncharacterized protein</fullName>
    </submittedName>
</protein>
<organism evidence="2 3">
    <name type="scientific">Actinomadura barringtoniae</name>
    <dbReference type="NCBI Taxonomy" id="1427535"/>
    <lineage>
        <taxon>Bacteria</taxon>
        <taxon>Bacillati</taxon>
        <taxon>Actinomycetota</taxon>
        <taxon>Actinomycetes</taxon>
        <taxon>Streptosporangiales</taxon>
        <taxon>Thermomonosporaceae</taxon>
        <taxon>Actinomadura</taxon>
    </lineage>
</organism>
<name>A0A939PT54_9ACTN</name>